<dbReference type="GO" id="GO:0046856">
    <property type="term" value="P:phosphatidylinositol dephosphorylation"/>
    <property type="evidence" value="ECO:0007669"/>
    <property type="project" value="UniProtKB-ARBA"/>
</dbReference>
<feature type="binding site" evidence="11">
    <location>
        <begin position="377"/>
        <end position="378"/>
    </location>
    <ligand>
        <name>substrate</name>
    </ligand>
</feature>
<evidence type="ECO:0000256" key="6">
    <source>
        <dbReference type="ARBA" id="ARBA00022801"/>
    </source>
</evidence>
<dbReference type="GeneTree" id="ENSGT00940000157272"/>
<dbReference type="FunFam" id="3.30.40.10:FF:000073">
    <property type="entry name" value="myotubularin-related protein 4 isoform X2"/>
    <property type="match status" value="1"/>
</dbReference>
<reference evidence="16" key="1">
    <citation type="submission" date="2025-08" db="UniProtKB">
        <authorList>
            <consortium name="Ensembl"/>
        </authorList>
    </citation>
    <scope>IDENTIFICATION</scope>
</reference>
<dbReference type="GO" id="GO:0016020">
    <property type="term" value="C:membrane"/>
    <property type="evidence" value="ECO:0007669"/>
    <property type="project" value="UniProtKB-SubCell"/>
</dbReference>
<dbReference type="GO" id="GO:0052629">
    <property type="term" value="F:phosphatidylinositol-3,5-bisphosphate 3-phosphatase activity"/>
    <property type="evidence" value="ECO:0007669"/>
    <property type="project" value="UniProtKB-EC"/>
</dbReference>
<keyword evidence="8" id="KW-0472">Membrane</keyword>
<evidence type="ECO:0000256" key="10">
    <source>
        <dbReference type="PIRSR" id="PIRSR630564-1"/>
    </source>
</evidence>
<dbReference type="GO" id="GO:0008270">
    <property type="term" value="F:zinc ion binding"/>
    <property type="evidence" value="ECO:0007669"/>
    <property type="project" value="UniProtKB-KW"/>
</dbReference>
<dbReference type="PROSITE" id="PS00383">
    <property type="entry name" value="TYR_PHOSPHATASE_1"/>
    <property type="match status" value="1"/>
</dbReference>
<dbReference type="PANTHER" id="PTHR10807">
    <property type="entry name" value="MYOTUBULARIN-RELATED"/>
    <property type="match status" value="1"/>
</dbReference>
<dbReference type="InterPro" id="IPR030564">
    <property type="entry name" value="Myotubularin"/>
</dbReference>
<dbReference type="GO" id="GO:0005829">
    <property type="term" value="C:cytosol"/>
    <property type="evidence" value="ECO:0007669"/>
    <property type="project" value="UniProtKB-ARBA"/>
</dbReference>
<dbReference type="GO" id="GO:0046474">
    <property type="term" value="P:glycerophospholipid biosynthetic process"/>
    <property type="evidence" value="ECO:0007669"/>
    <property type="project" value="UniProtKB-ARBA"/>
</dbReference>
<dbReference type="GO" id="GO:0004438">
    <property type="term" value="F:phosphatidylinositol-3-phosphate phosphatase activity"/>
    <property type="evidence" value="ECO:0007669"/>
    <property type="project" value="TreeGrafter"/>
</dbReference>
<evidence type="ECO:0000259" key="14">
    <source>
        <dbReference type="PROSITE" id="PS50178"/>
    </source>
</evidence>
<evidence type="ECO:0000259" key="15">
    <source>
        <dbReference type="PROSITE" id="PS51339"/>
    </source>
</evidence>
<feature type="region of interest" description="Disordered" evidence="13">
    <location>
        <begin position="1072"/>
        <end position="1099"/>
    </location>
</feature>
<dbReference type="GO" id="GO:0010506">
    <property type="term" value="P:regulation of autophagy"/>
    <property type="evidence" value="ECO:0007669"/>
    <property type="project" value="TreeGrafter"/>
</dbReference>
<evidence type="ECO:0000313" key="17">
    <source>
        <dbReference type="Proteomes" id="UP000694388"/>
    </source>
</evidence>
<dbReference type="InterPro" id="IPR046978">
    <property type="entry name" value="MTMR4_FYVE"/>
</dbReference>
<dbReference type="SUPFAM" id="SSF50729">
    <property type="entry name" value="PH domain-like"/>
    <property type="match status" value="1"/>
</dbReference>
<evidence type="ECO:0000256" key="8">
    <source>
        <dbReference type="ARBA" id="ARBA00023136"/>
    </source>
</evidence>
<dbReference type="PROSITE" id="PS50178">
    <property type="entry name" value="ZF_FYVE"/>
    <property type="match status" value="1"/>
</dbReference>
<feature type="domain" description="Myotubularin phosphatase" evidence="15">
    <location>
        <begin position="188"/>
        <end position="602"/>
    </location>
</feature>
<dbReference type="GO" id="GO:0004722">
    <property type="term" value="F:protein serine/threonine phosphatase activity"/>
    <property type="evidence" value="ECO:0007669"/>
    <property type="project" value="UniProtKB-ARBA"/>
</dbReference>
<dbReference type="SMART" id="SM00064">
    <property type="entry name" value="FYVE"/>
    <property type="match status" value="1"/>
</dbReference>
<dbReference type="Pfam" id="PF06602">
    <property type="entry name" value="Myotub-related"/>
    <property type="match status" value="1"/>
</dbReference>
<dbReference type="GO" id="GO:0060090">
    <property type="term" value="F:molecular adaptor activity"/>
    <property type="evidence" value="ECO:0007669"/>
    <property type="project" value="UniProtKB-ARBA"/>
</dbReference>
<evidence type="ECO:0000256" key="1">
    <source>
        <dbReference type="ARBA" id="ARBA00004370"/>
    </source>
</evidence>
<comment type="subcellular location">
    <subcellularLocation>
        <location evidence="1">Membrane</location>
    </subcellularLocation>
</comment>
<evidence type="ECO:0000256" key="9">
    <source>
        <dbReference type="ARBA" id="ARBA00032571"/>
    </source>
</evidence>
<keyword evidence="5 12" id="KW-0863">Zinc-finger</keyword>
<dbReference type="AlphaFoldDB" id="A0A8C4QDJ0"/>
<comment type="similarity">
    <text evidence="2">Belongs to the protein-tyrosine phosphatase family. Non-receptor class myotubularin subfamily.</text>
</comment>
<name>A0A8C4QDJ0_EPTBU</name>
<evidence type="ECO:0000256" key="12">
    <source>
        <dbReference type="PROSITE-ProRule" id="PRU00091"/>
    </source>
</evidence>
<dbReference type="EC" id="3.1.3.95" evidence="3"/>
<dbReference type="OMA" id="CEVCATS"/>
<dbReference type="Gene3D" id="3.30.40.10">
    <property type="entry name" value="Zinc/RING finger domain, C3HC4 (zinc finger)"/>
    <property type="match status" value="1"/>
</dbReference>
<reference evidence="16" key="2">
    <citation type="submission" date="2025-09" db="UniProtKB">
        <authorList>
            <consortium name="Ensembl"/>
        </authorList>
    </citation>
    <scope>IDENTIFICATION</scope>
</reference>
<feature type="domain" description="FYVE-type" evidence="14">
    <location>
        <begin position="1124"/>
        <end position="1184"/>
    </location>
</feature>
<sequence>MTGTRRLVASTVEGWSNCQRPLAGMGEAERGGMEYIQASELFPKKQLEREDEVLQVPFTEVHGEAVEYLGRADDAVIAISNYRLHIKYTDSVVNNDSRVDCSEISIPLRLIETVECRDIFQLYIACKDCKVVRCQFQTMEQCQEWGKRLVMACATPTRLEDLFAFAYHAWCLESPCGHAHGELYRPGEHITMRFENEVERMSFDMQDAWRISTINMNYRFCSSYPQRLIVPAWITDKELESVASFRTSKRIPTVVYRHGSNGAVIARSSQPEVSWWGWRNADDEHLVRAISKSCAQDCGDQPQLNGGDLSLGSECSDFDASLASPAQTDSAARPVPKLLILDARSYPAAIANRAKGGGCECPEYYPNCEIYFMGMANIHSIRKSFQALRALCTQAPDPSNWLSGLESTRWLQHLSLLLKAGGLVATTLSRDARSALVHCSDGWDRTPQVVALAKLLLDPYYRTIEGFQLLVETEWLDFGHKFGERCGHGVGAGDSNERCPVFLQWLDAVHQLLRQFPCSFEFNEAFLVKLVQHSHSCLYGTFLCNTPRERDENRSLERTCSIWSLLRPVSSNFHNLLYSAGSDMVLHPVCHVRSLLLWSGVYLPSFSPAPPTEDNTSAYPLPSEEVLRSRLPKTRSFDDLPAACDMNTPPLTRRSSDPNLNDLLPERRRSIDGVNMSLQAEPGISAILHREPVMQTLSPNPNSLLMPPVPASLPAEQISPQPDVVEHVEGLDLRRRQVSKEEILHERGQNKKESVVEFKTNSEVSVPPHLTTMEDFSGTLENQNLLWQQLPDITIPSQKGSERLLNVKSDIHNVLKETFQKNDEDVIAGGEAPCSLVVLRLQDKSSTALESSTETLTDDHIRTEPDYTRAVNGDGGTDCLGGYDDRGFTTSASSTFPPLSSDCHPTTEIPVSISSCSRAAGNHVSSTSTSESRLYRSHKVRCYKVNGVAREGENGPENREVALRGCRVGIGCMGCRPCVLCARTDTPSSTESCQVVPTLRQTATSLRWSPPPGTLPGVTRCAAEDDGLPLHIDAVQARLRQMEAGHRHELMELQLQVQRLRVQVGHCGHREAAPTQHDDVNCAPESEGNPDYSSLSQCSTEQNSENSWEQVDRLDAEVTRWVPDHVANSCFSCDSKFWTVNRKHHCRNCGNVFCWNCCSQKVPVPSQQLYDPARVCKACYRYLIPSDGGRPLEFSALLDS</sequence>
<dbReference type="GO" id="GO:0019903">
    <property type="term" value="F:protein phosphatase binding"/>
    <property type="evidence" value="ECO:0007669"/>
    <property type="project" value="UniProtKB-ARBA"/>
</dbReference>
<feature type="active site" description="Phosphocysteine intermediate" evidence="10">
    <location>
        <position position="439"/>
    </location>
</feature>
<dbReference type="SUPFAM" id="SSF52799">
    <property type="entry name" value="(Phosphotyrosine protein) phosphatases II"/>
    <property type="match status" value="1"/>
</dbReference>
<dbReference type="Pfam" id="PF01363">
    <property type="entry name" value="FYVE"/>
    <property type="match status" value="1"/>
</dbReference>
<evidence type="ECO:0000256" key="5">
    <source>
        <dbReference type="ARBA" id="ARBA00022771"/>
    </source>
</evidence>
<evidence type="ECO:0000256" key="3">
    <source>
        <dbReference type="ARBA" id="ARBA00012903"/>
    </source>
</evidence>
<evidence type="ECO:0000256" key="7">
    <source>
        <dbReference type="ARBA" id="ARBA00022833"/>
    </source>
</evidence>
<dbReference type="PROSITE" id="PS51339">
    <property type="entry name" value="PPASE_MYOTUBULARIN"/>
    <property type="match status" value="1"/>
</dbReference>
<dbReference type="SUPFAM" id="SSF57903">
    <property type="entry name" value="FYVE/PHD zinc finger"/>
    <property type="match status" value="1"/>
</dbReference>
<dbReference type="Proteomes" id="UP000694388">
    <property type="component" value="Unplaced"/>
</dbReference>
<dbReference type="CDD" id="cd15733">
    <property type="entry name" value="FYVE_MTMR4"/>
    <property type="match status" value="1"/>
</dbReference>
<keyword evidence="6" id="KW-0378">Hydrolase</keyword>
<dbReference type="Ensembl" id="ENSEBUT00000014302.1">
    <property type="protein sequence ID" value="ENSEBUP00000013726.1"/>
    <property type="gene ID" value="ENSEBUG00000008616.1"/>
</dbReference>
<dbReference type="PANTHER" id="PTHR10807:SF75">
    <property type="entry name" value="PHOSPHATIDYLINOSITOL-3-PHOSPHATE PHOSPHATASE"/>
    <property type="match status" value="1"/>
</dbReference>
<evidence type="ECO:0000256" key="13">
    <source>
        <dbReference type="SAM" id="MobiDB-lite"/>
    </source>
</evidence>
<dbReference type="InterPro" id="IPR011011">
    <property type="entry name" value="Znf_FYVE_PHD"/>
</dbReference>
<keyword evidence="7" id="KW-0862">Zinc</keyword>
<proteinExistence type="inferred from homology"/>
<evidence type="ECO:0000313" key="16">
    <source>
        <dbReference type="Ensembl" id="ENSEBUP00000013726.1"/>
    </source>
</evidence>
<feature type="binding site" evidence="11">
    <location>
        <begin position="352"/>
        <end position="355"/>
    </location>
    <ligand>
        <name>substrate</name>
    </ligand>
</feature>
<evidence type="ECO:0000256" key="11">
    <source>
        <dbReference type="PIRSR" id="PIRSR630564-2"/>
    </source>
</evidence>
<organism evidence="16 17">
    <name type="scientific">Eptatretus burgeri</name>
    <name type="common">Inshore hagfish</name>
    <dbReference type="NCBI Taxonomy" id="7764"/>
    <lineage>
        <taxon>Eukaryota</taxon>
        <taxon>Metazoa</taxon>
        <taxon>Chordata</taxon>
        <taxon>Craniata</taxon>
        <taxon>Vertebrata</taxon>
        <taxon>Cyclostomata</taxon>
        <taxon>Myxini</taxon>
        <taxon>Myxiniformes</taxon>
        <taxon>Myxinidae</taxon>
        <taxon>Eptatretinae</taxon>
        <taxon>Eptatretus</taxon>
    </lineage>
</organism>
<evidence type="ECO:0000256" key="4">
    <source>
        <dbReference type="ARBA" id="ARBA00022723"/>
    </source>
</evidence>
<evidence type="ECO:0000256" key="2">
    <source>
        <dbReference type="ARBA" id="ARBA00007471"/>
    </source>
</evidence>
<keyword evidence="4" id="KW-0479">Metal-binding</keyword>
<protein>
    <recommendedName>
        <fullName evidence="3">phosphatidylinositol-3,5-bisphosphate 3-phosphatase</fullName>
        <ecNumber evidence="3">3.1.3.95</ecNumber>
    </recommendedName>
    <alternativeName>
        <fullName evidence="9">Phosphatidylinositol-3,5-bisphosphate 3-phosphatase</fullName>
    </alternativeName>
</protein>
<keyword evidence="17" id="KW-1185">Reference proteome</keyword>
<dbReference type="GO" id="GO:0061952">
    <property type="term" value="P:midbody abscission"/>
    <property type="evidence" value="ECO:0007669"/>
    <property type="project" value="UniProtKB-ARBA"/>
</dbReference>
<dbReference type="InterPro" id="IPR017455">
    <property type="entry name" value="Znf_FYVE-rel"/>
</dbReference>
<accession>A0A8C4QDJ0</accession>
<dbReference type="InterPro" id="IPR016130">
    <property type="entry name" value="Tyr_Pase_AS"/>
</dbReference>
<dbReference type="InterPro" id="IPR000306">
    <property type="entry name" value="Znf_FYVE"/>
</dbReference>
<feature type="binding site" evidence="11">
    <location>
        <begin position="439"/>
        <end position="445"/>
    </location>
    <ligand>
        <name>substrate</name>
    </ligand>
</feature>
<feature type="region of interest" description="Disordered" evidence="13">
    <location>
        <begin position="638"/>
        <end position="668"/>
    </location>
</feature>
<dbReference type="InterPro" id="IPR029021">
    <property type="entry name" value="Prot-tyrosine_phosphatase-like"/>
</dbReference>
<dbReference type="InterPro" id="IPR013083">
    <property type="entry name" value="Znf_RING/FYVE/PHD"/>
</dbReference>
<dbReference type="InterPro" id="IPR010569">
    <property type="entry name" value="Myotubularin-like_Pase_dom"/>
</dbReference>